<reference evidence="1" key="1">
    <citation type="submission" date="2021-01" db="EMBL/GenBank/DDBJ databases">
        <title>Whole genome shotgun sequence of Virgisporangium aurantiacum NBRC 16421.</title>
        <authorList>
            <person name="Komaki H."/>
            <person name="Tamura T."/>
        </authorList>
    </citation>
    <scope>NUCLEOTIDE SEQUENCE</scope>
    <source>
        <strain evidence="1">NBRC 16421</strain>
    </source>
</reference>
<gene>
    <name evidence="1" type="ORF">Vau01_116830</name>
</gene>
<keyword evidence="2" id="KW-1185">Reference proteome</keyword>
<comment type="caution">
    <text evidence="1">The sequence shown here is derived from an EMBL/GenBank/DDBJ whole genome shotgun (WGS) entry which is preliminary data.</text>
</comment>
<name>A0A8J4E9W8_9ACTN</name>
<sequence length="90" mass="9386">MAGLMYWLPDFTPYLTFVNVTTTTVFEPRMFSVSVIGWPAVTTAGVLALAGSAVSPLLVLLPVEPAPQASAAATNGVATSATSARRMIRS</sequence>
<dbReference type="AlphaFoldDB" id="A0A8J4E9W8"/>
<proteinExistence type="predicted"/>
<dbReference type="Proteomes" id="UP000612585">
    <property type="component" value="Unassembled WGS sequence"/>
</dbReference>
<organism evidence="1 2">
    <name type="scientific">Virgisporangium aurantiacum</name>
    <dbReference type="NCBI Taxonomy" id="175570"/>
    <lineage>
        <taxon>Bacteria</taxon>
        <taxon>Bacillati</taxon>
        <taxon>Actinomycetota</taxon>
        <taxon>Actinomycetes</taxon>
        <taxon>Micromonosporales</taxon>
        <taxon>Micromonosporaceae</taxon>
        <taxon>Virgisporangium</taxon>
    </lineage>
</organism>
<evidence type="ECO:0000313" key="1">
    <source>
        <dbReference type="EMBL" id="GIJ64167.1"/>
    </source>
</evidence>
<accession>A0A8J4E9W8</accession>
<evidence type="ECO:0000313" key="2">
    <source>
        <dbReference type="Proteomes" id="UP000612585"/>
    </source>
</evidence>
<protein>
    <submittedName>
        <fullName evidence="1">Uncharacterized protein</fullName>
    </submittedName>
</protein>
<dbReference type="EMBL" id="BOPG01000110">
    <property type="protein sequence ID" value="GIJ64167.1"/>
    <property type="molecule type" value="Genomic_DNA"/>
</dbReference>